<dbReference type="PANTHER" id="PTHR14269">
    <property type="entry name" value="CDP-DIACYLGLYCEROL--GLYCEROL-3-PHOSPHATE 3-PHOSPHATIDYLTRANSFERASE-RELATED"/>
    <property type="match status" value="1"/>
</dbReference>
<feature type="transmembrane region" description="Helical" evidence="17">
    <location>
        <begin position="159"/>
        <end position="177"/>
    </location>
</feature>
<evidence type="ECO:0000256" key="1">
    <source>
        <dbReference type="ARBA" id="ARBA00004141"/>
    </source>
</evidence>
<comment type="caution">
    <text evidence="18">The sequence shown here is derived from an EMBL/GenBank/DDBJ whole genome shotgun (WGS) entry which is preliminary data.</text>
</comment>
<keyword evidence="11 17" id="KW-0472">Membrane</keyword>
<evidence type="ECO:0000256" key="14">
    <source>
        <dbReference type="ARBA" id="ARBA00048586"/>
    </source>
</evidence>
<dbReference type="Pfam" id="PF01066">
    <property type="entry name" value="CDP-OH_P_transf"/>
    <property type="match status" value="1"/>
</dbReference>
<comment type="similarity">
    <text evidence="3 16">Belongs to the CDP-alcohol phosphatidyltransferase class-I family.</text>
</comment>
<gene>
    <name evidence="18" type="ORF">ABR82_05615</name>
</gene>
<dbReference type="GO" id="GO:0016020">
    <property type="term" value="C:membrane"/>
    <property type="evidence" value="ECO:0007669"/>
    <property type="project" value="UniProtKB-SubCell"/>
</dbReference>
<feature type="transmembrane region" description="Helical" evidence="17">
    <location>
        <begin position="134"/>
        <end position="153"/>
    </location>
</feature>
<proteinExistence type="inferred from homology"/>
<reference evidence="18 19" key="1">
    <citation type="submission" date="2015-10" db="EMBL/GenBank/DDBJ databases">
        <title>Metagenome-Assembled Genomes uncover a global brackish microbiome.</title>
        <authorList>
            <person name="Hugerth L.W."/>
            <person name="Larsson J."/>
            <person name="Alneberg J."/>
            <person name="Lindh M.V."/>
            <person name="Legrand C."/>
            <person name="Pinhassi J."/>
            <person name="Andersson A.F."/>
        </authorList>
    </citation>
    <scope>NUCLEOTIDE SEQUENCE [LARGE SCALE GENOMIC DNA]</scope>
    <source>
        <strain evidence="18">BACL18 MAG-120507-bin52</strain>
    </source>
</reference>
<name>A0A0R2RJ07_9BACT</name>
<evidence type="ECO:0000256" key="15">
    <source>
        <dbReference type="NCBIfam" id="TIGR00560"/>
    </source>
</evidence>
<dbReference type="PROSITE" id="PS00379">
    <property type="entry name" value="CDP_ALCOHOL_P_TRANSF"/>
    <property type="match status" value="1"/>
</dbReference>
<dbReference type="NCBIfam" id="TIGR00560">
    <property type="entry name" value="pgsA"/>
    <property type="match status" value="1"/>
</dbReference>
<evidence type="ECO:0000256" key="5">
    <source>
        <dbReference type="ARBA" id="ARBA00014944"/>
    </source>
</evidence>
<evidence type="ECO:0000256" key="17">
    <source>
        <dbReference type="SAM" id="Phobius"/>
    </source>
</evidence>
<dbReference type="InterPro" id="IPR048254">
    <property type="entry name" value="CDP_ALCOHOL_P_TRANSF_CS"/>
</dbReference>
<dbReference type="Gene3D" id="1.20.120.1760">
    <property type="match status" value="1"/>
</dbReference>
<comment type="pathway">
    <text evidence="2">Phospholipid metabolism; phosphatidylglycerol biosynthesis; phosphatidylglycerol from CDP-diacylglycerol: step 1/2.</text>
</comment>
<feature type="transmembrane region" description="Helical" evidence="17">
    <location>
        <begin position="76"/>
        <end position="98"/>
    </location>
</feature>
<dbReference type="AlphaFoldDB" id="A0A0R2RJ07"/>
<evidence type="ECO:0000256" key="2">
    <source>
        <dbReference type="ARBA" id="ARBA00005042"/>
    </source>
</evidence>
<evidence type="ECO:0000256" key="8">
    <source>
        <dbReference type="ARBA" id="ARBA00022692"/>
    </source>
</evidence>
<keyword evidence="8 17" id="KW-0812">Transmembrane</keyword>
<evidence type="ECO:0000256" key="7">
    <source>
        <dbReference type="ARBA" id="ARBA00022679"/>
    </source>
</evidence>
<comment type="catalytic activity">
    <reaction evidence="14">
        <text>a CDP-1,2-diacyl-sn-glycerol + sn-glycerol 3-phosphate = a 1,2-diacyl-sn-glycero-3-phospho-(1'-sn-glycero-3'-phosphate) + CMP + H(+)</text>
        <dbReference type="Rhea" id="RHEA:12593"/>
        <dbReference type="ChEBI" id="CHEBI:15378"/>
        <dbReference type="ChEBI" id="CHEBI:57597"/>
        <dbReference type="ChEBI" id="CHEBI:58332"/>
        <dbReference type="ChEBI" id="CHEBI:60110"/>
        <dbReference type="ChEBI" id="CHEBI:60377"/>
        <dbReference type="EC" id="2.7.8.5"/>
    </reaction>
</comment>
<evidence type="ECO:0000256" key="3">
    <source>
        <dbReference type="ARBA" id="ARBA00010441"/>
    </source>
</evidence>
<dbReference type="Proteomes" id="UP000051269">
    <property type="component" value="Unassembled WGS sequence"/>
</dbReference>
<sequence>MTLPDWLTMARVVTAFVLLILLQACAHPPVPLWTAWLALTLFVAAALTDWLDGHLARLWKIESDFGRLFDPLADKLLVAVAFIGLLGAGLLPVWFVSLVVAREFLITGIRLVAGQKGIVLSAEKVGKHKTITQMVTAILALLLLAIDPALAAGRILLDVAVILTALITAISGLYYLAKNYPLIVSQVRRP</sequence>
<keyword evidence="9 17" id="KW-1133">Transmembrane helix</keyword>
<protein>
    <recommendedName>
        <fullName evidence="5 15">CDP-diacylglycerol--glycerol-3-phosphate 3-phosphatidyltransferase</fullName>
        <ecNumber evidence="4 15">2.7.8.5</ecNumber>
    </recommendedName>
</protein>
<keyword evidence="13" id="KW-1208">Phospholipid metabolism</keyword>
<dbReference type="InterPro" id="IPR004570">
    <property type="entry name" value="Phosphatidylglycerol_P_synth"/>
</dbReference>
<keyword evidence="6" id="KW-0444">Lipid biosynthesis</keyword>
<evidence type="ECO:0000256" key="16">
    <source>
        <dbReference type="RuleBase" id="RU003750"/>
    </source>
</evidence>
<dbReference type="InterPro" id="IPR043130">
    <property type="entry name" value="CDP-OH_PTrfase_TM_dom"/>
</dbReference>
<dbReference type="PANTHER" id="PTHR14269:SF62">
    <property type="entry name" value="CDP-DIACYLGLYCEROL--GLYCEROL-3-PHOSPHATE 3-PHOSPHATIDYLTRANSFERASE 1, CHLOROPLASTIC"/>
    <property type="match status" value="1"/>
</dbReference>
<evidence type="ECO:0000313" key="19">
    <source>
        <dbReference type="Proteomes" id="UP000051269"/>
    </source>
</evidence>
<evidence type="ECO:0000256" key="11">
    <source>
        <dbReference type="ARBA" id="ARBA00023136"/>
    </source>
</evidence>
<evidence type="ECO:0000256" key="6">
    <source>
        <dbReference type="ARBA" id="ARBA00022516"/>
    </source>
</evidence>
<evidence type="ECO:0000256" key="10">
    <source>
        <dbReference type="ARBA" id="ARBA00023098"/>
    </source>
</evidence>
<dbReference type="EC" id="2.7.8.5" evidence="4 15"/>
<comment type="subcellular location">
    <subcellularLocation>
        <location evidence="1">Membrane</location>
        <topology evidence="1">Multi-pass membrane protein</topology>
    </subcellularLocation>
</comment>
<keyword evidence="10" id="KW-0443">Lipid metabolism</keyword>
<dbReference type="GO" id="GO:0046474">
    <property type="term" value="P:glycerophospholipid biosynthetic process"/>
    <property type="evidence" value="ECO:0007669"/>
    <property type="project" value="TreeGrafter"/>
</dbReference>
<keyword evidence="12" id="KW-0594">Phospholipid biosynthesis</keyword>
<dbReference type="InterPro" id="IPR000462">
    <property type="entry name" value="CDP-OH_P_trans"/>
</dbReference>
<evidence type="ECO:0000313" key="18">
    <source>
        <dbReference type="EMBL" id="KRO62454.1"/>
    </source>
</evidence>
<evidence type="ECO:0000256" key="12">
    <source>
        <dbReference type="ARBA" id="ARBA00023209"/>
    </source>
</evidence>
<dbReference type="GO" id="GO:0008444">
    <property type="term" value="F:CDP-diacylglycerol-glycerol-3-phosphate 3-phosphatidyltransferase activity"/>
    <property type="evidence" value="ECO:0007669"/>
    <property type="project" value="UniProtKB-UniRule"/>
</dbReference>
<organism evidence="18 19">
    <name type="scientific">Verrucomicrobia subdivision 6 bacterium BACL9 MAG-120507-bin52</name>
    <dbReference type="NCBI Taxonomy" id="1655590"/>
    <lineage>
        <taxon>Bacteria</taxon>
        <taxon>Pseudomonadati</taxon>
        <taxon>Verrucomicrobiota</taxon>
        <taxon>Verrucomicrobiia</taxon>
        <taxon>Verrucomicrobiales</taxon>
        <taxon>Verrucomicrobia subdivision 6</taxon>
    </lineage>
</organism>
<keyword evidence="7 16" id="KW-0808">Transferase</keyword>
<accession>A0A0R2RJ07</accession>
<evidence type="ECO:0000256" key="9">
    <source>
        <dbReference type="ARBA" id="ARBA00022989"/>
    </source>
</evidence>
<evidence type="ECO:0000256" key="13">
    <source>
        <dbReference type="ARBA" id="ARBA00023264"/>
    </source>
</evidence>
<dbReference type="EMBL" id="LIBO01000074">
    <property type="protein sequence ID" value="KRO62454.1"/>
    <property type="molecule type" value="Genomic_DNA"/>
</dbReference>
<evidence type="ECO:0000256" key="4">
    <source>
        <dbReference type="ARBA" id="ARBA00013170"/>
    </source>
</evidence>
<dbReference type="PIRSF" id="PIRSF000847">
    <property type="entry name" value="Phos_ph_gly_syn"/>
    <property type="match status" value="1"/>
</dbReference>
<dbReference type="InterPro" id="IPR050324">
    <property type="entry name" value="CDP-alcohol_PTase-I"/>
</dbReference>